<dbReference type="SUPFAM" id="SSF53098">
    <property type="entry name" value="Ribonuclease H-like"/>
    <property type="match status" value="1"/>
</dbReference>
<dbReference type="EMBL" id="GIKN01007610">
    <property type="protein sequence ID" value="NIE49883.1"/>
    <property type="molecule type" value="Transcribed_RNA"/>
</dbReference>
<sequence>MVLPQHSDVPFAVIHLDFAELKKKAAGVRRMQSFLVAIDQCTRIVAARPRREDAKSVIAILSWEMFKNMKIGISDNGPAFLIAFARLGEGTRSCIATLHSYHPAGNGMAERIIRDLKQFISMYPGFQGGWKCCLEAAVAHHNRSHTASIGCSPYLQLSERYQCFLLIKNFALQTVCNCAKNENLRKPTSDTGKV</sequence>
<dbReference type="InterPro" id="IPR012337">
    <property type="entry name" value="RNaseH-like_sf"/>
</dbReference>
<protein>
    <submittedName>
        <fullName evidence="2">Putative tick transposon</fullName>
    </submittedName>
</protein>
<reference evidence="2" key="1">
    <citation type="submission" date="2020-03" db="EMBL/GenBank/DDBJ databases">
        <title>A transcriptome and proteome of the tick Rhipicephalus microplus shaped by the genetic composition of its hosts and developmental stage.</title>
        <authorList>
            <person name="Garcia G.R."/>
            <person name="Ribeiro J.M.C."/>
            <person name="Maruyama S.R."/>
            <person name="Gardinasse L.G."/>
            <person name="Nelson K."/>
            <person name="Ferreira B.R."/>
            <person name="Andrade T.G."/>
            <person name="Santos I.K.F.M."/>
        </authorList>
    </citation>
    <scope>NUCLEOTIDE SEQUENCE</scope>
    <source>
        <strain evidence="2">NSGR</strain>
        <tissue evidence="2">Salivary glands</tissue>
    </source>
</reference>
<proteinExistence type="predicted"/>
<name>A0A6G5AHX8_RHIMP</name>
<dbReference type="PROSITE" id="PS50994">
    <property type="entry name" value="INTEGRASE"/>
    <property type="match status" value="1"/>
</dbReference>
<dbReference type="AlphaFoldDB" id="A0A6G5AHX8"/>
<dbReference type="InterPro" id="IPR001584">
    <property type="entry name" value="Integrase_cat-core"/>
</dbReference>
<dbReference type="InterPro" id="IPR050951">
    <property type="entry name" value="Retrovirus_Pol_polyprotein"/>
</dbReference>
<dbReference type="GO" id="GO:0003676">
    <property type="term" value="F:nucleic acid binding"/>
    <property type="evidence" value="ECO:0007669"/>
    <property type="project" value="InterPro"/>
</dbReference>
<organism evidence="2">
    <name type="scientific">Rhipicephalus microplus</name>
    <name type="common">Cattle tick</name>
    <name type="synonym">Boophilus microplus</name>
    <dbReference type="NCBI Taxonomy" id="6941"/>
    <lineage>
        <taxon>Eukaryota</taxon>
        <taxon>Metazoa</taxon>
        <taxon>Ecdysozoa</taxon>
        <taxon>Arthropoda</taxon>
        <taxon>Chelicerata</taxon>
        <taxon>Arachnida</taxon>
        <taxon>Acari</taxon>
        <taxon>Parasitiformes</taxon>
        <taxon>Ixodida</taxon>
        <taxon>Ixodoidea</taxon>
        <taxon>Ixodidae</taxon>
        <taxon>Rhipicephalinae</taxon>
        <taxon>Rhipicephalus</taxon>
        <taxon>Boophilus</taxon>
    </lineage>
</organism>
<dbReference type="PANTHER" id="PTHR37984">
    <property type="entry name" value="PROTEIN CBG26694"/>
    <property type="match status" value="1"/>
</dbReference>
<dbReference type="Gene3D" id="3.30.420.10">
    <property type="entry name" value="Ribonuclease H-like superfamily/Ribonuclease H"/>
    <property type="match status" value="1"/>
</dbReference>
<dbReference type="PANTHER" id="PTHR37984:SF5">
    <property type="entry name" value="PROTEIN NYNRIN-LIKE"/>
    <property type="match status" value="1"/>
</dbReference>
<feature type="domain" description="Integrase catalytic" evidence="1">
    <location>
        <begin position="6"/>
        <end position="161"/>
    </location>
</feature>
<dbReference type="GO" id="GO:0015074">
    <property type="term" value="P:DNA integration"/>
    <property type="evidence" value="ECO:0007669"/>
    <property type="project" value="InterPro"/>
</dbReference>
<evidence type="ECO:0000313" key="2">
    <source>
        <dbReference type="EMBL" id="NIE49883.1"/>
    </source>
</evidence>
<evidence type="ECO:0000259" key="1">
    <source>
        <dbReference type="PROSITE" id="PS50994"/>
    </source>
</evidence>
<accession>A0A6G5AHX8</accession>
<dbReference type="InterPro" id="IPR036397">
    <property type="entry name" value="RNaseH_sf"/>
</dbReference>